<name>A0A061S808_9CHLO</name>
<evidence type="ECO:0000256" key="2">
    <source>
        <dbReference type="SAM" id="Phobius"/>
    </source>
</evidence>
<feature type="transmembrane region" description="Helical" evidence="2">
    <location>
        <begin position="410"/>
        <end position="433"/>
    </location>
</feature>
<dbReference type="Gene3D" id="1.25.40.10">
    <property type="entry name" value="Tetratricopeptide repeat domain"/>
    <property type="match status" value="1"/>
</dbReference>
<feature type="compositionally biased region" description="Polar residues" evidence="1">
    <location>
        <begin position="1"/>
        <end position="17"/>
    </location>
</feature>
<evidence type="ECO:0000256" key="1">
    <source>
        <dbReference type="SAM" id="MobiDB-lite"/>
    </source>
</evidence>
<keyword evidence="4" id="KW-0689">Ribosomal protein</keyword>
<dbReference type="EMBL" id="GBEZ01024434">
    <property type="protein sequence ID" value="JAC62558.1"/>
    <property type="molecule type" value="Transcribed_RNA"/>
</dbReference>
<proteinExistence type="predicted"/>
<dbReference type="GO" id="GO:0005840">
    <property type="term" value="C:ribosome"/>
    <property type="evidence" value="ECO:0007669"/>
    <property type="project" value="UniProtKB-KW"/>
</dbReference>
<sequence length="434" mass="47874">MMNLALSSRTRPITTSICPRRQPLSKKNLPRLSGRSPGETRSKTAARSLESWEDRTSAGSNNQSTDDDIKAKLAAAKRYKENVRNRKASQTGEPNRKYWANEVVDAVSSGQTTSRQTEDSELMERFASSGSEILKSQEAELLEAIGSAASSAPPSNVSEAPAAFLAGSLDRQRARNEGAAAGIRPGQRMEDYMLEKENEQRQAEVEIISVDKEYKPKVSSWGVFPRPGNISKTYGGGRTIAPGQVLESDEDRAAREQRVKSRVLAYRMSQGLVIDEETEAECRGLYERGLATMKAGRLQEAAELFEAAESKVVLKSSWGGRCRLQRALCYDSMALTDEARALYKQISNHPEAEVAKRAKQMMFGIQSMDFLKTHTMSYGVGEGYAEYFKRIQSDWNTVYTPNEETGSDPIWESAIAVAVMATPLIGIGALALMK</sequence>
<dbReference type="EMBL" id="GBEZ01006264">
    <property type="protein sequence ID" value="JAC79119.1"/>
    <property type="molecule type" value="Transcribed_RNA"/>
</dbReference>
<reference evidence="4" key="1">
    <citation type="submission" date="2014-05" db="EMBL/GenBank/DDBJ databases">
        <title>The transcriptome of the halophilic microalga Tetraselmis sp. GSL018 isolated from the Great Salt Lake, Utah.</title>
        <authorList>
            <person name="Jinkerson R.E."/>
            <person name="D'Adamo S."/>
            <person name="Posewitz M.C."/>
        </authorList>
    </citation>
    <scope>NUCLEOTIDE SEQUENCE</scope>
    <source>
        <strain evidence="4">GSL018</strain>
    </source>
</reference>
<organism evidence="4">
    <name type="scientific">Tetraselmis sp. GSL018</name>
    <dbReference type="NCBI Taxonomy" id="582737"/>
    <lineage>
        <taxon>Eukaryota</taxon>
        <taxon>Viridiplantae</taxon>
        <taxon>Chlorophyta</taxon>
        <taxon>core chlorophytes</taxon>
        <taxon>Chlorodendrophyceae</taxon>
        <taxon>Chlorodendrales</taxon>
        <taxon>Chlorodendraceae</taxon>
        <taxon>Tetraselmis</taxon>
    </lineage>
</organism>
<keyword evidence="2" id="KW-0472">Membrane</keyword>
<keyword evidence="2" id="KW-0812">Transmembrane</keyword>
<protein>
    <submittedName>
        <fullName evidence="4">Small subunit ribosomal protein MRP21, mitochondrial</fullName>
    </submittedName>
</protein>
<feature type="region of interest" description="Disordered" evidence="1">
    <location>
        <begin position="1"/>
        <end position="68"/>
    </location>
</feature>
<evidence type="ECO:0000313" key="4">
    <source>
        <dbReference type="EMBL" id="JAC79119.1"/>
    </source>
</evidence>
<dbReference type="AlphaFoldDB" id="A0A061S808"/>
<keyword evidence="4" id="KW-0687">Ribonucleoprotein</keyword>
<keyword evidence="2" id="KW-1133">Transmembrane helix</keyword>
<dbReference type="PANTHER" id="PTHR35482">
    <property type="entry name" value="CYTOCHROME C OXIDASE SUBUNIT"/>
    <property type="match status" value="1"/>
</dbReference>
<gene>
    <name evidence="4" type="primary">MRP21</name>
    <name evidence="4" type="ORF">TSPGSL018_13479</name>
    <name evidence="3" type="ORF">TSPGSL018_23046</name>
</gene>
<dbReference type="PANTHER" id="PTHR35482:SF1">
    <property type="entry name" value="CYTOCHROME C OXIDASE SUBUNIT"/>
    <property type="match status" value="1"/>
</dbReference>
<accession>A0A061S808</accession>
<evidence type="ECO:0000313" key="3">
    <source>
        <dbReference type="EMBL" id="JAC62558.1"/>
    </source>
</evidence>
<dbReference type="InterPro" id="IPR011990">
    <property type="entry name" value="TPR-like_helical_dom_sf"/>
</dbReference>